<dbReference type="SUPFAM" id="SSF46689">
    <property type="entry name" value="Homeodomain-like"/>
    <property type="match status" value="1"/>
</dbReference>
<feature type="domain" description="HTH tetR-type" evidence="5">
    <location>
        <begin position="7"/>
        <end position="67"/>
    </location>
</feature>
<keyword evidence="2 4" id="KW-0238">DNA-binding</keyword>
<dbReference type="InterPro" id="IPR009057">
    <property type="entry name" value="Homeodomain-like_sf"/>
</dbReference>
<sequence length="217" mass="22839">MRKDRPPLTRDRVVAAAVELADATGLAAVTMRAVAGTLAVEAMSLYNHVKNREDLLDGMVDAVFAEIPIPAPSPQWRPALHAIAGQTRAALQRHPWAIGMLDSRATPGSATLRRQDFVLGVLLEAGFSAAGAVRAVAVLDSYVYGSALTEKSLALAGDRTVAEAAEELISTVSASEYPNLLAVARERAGGTATDSYDAEFEFGLTLLLDGLRPGARG</sequence>
<dbReference type="InterPro" id="IPR036271">
    <property type="entry name" value="Tet_transcr_reg_TetR-rel_C_sf"/>
</dbReference>
<dbReference type="InterPro" id="IPR001647">
    <property type="entry name" value="HTH_TetR"/>
</dbReference>
<dbReference type="Pfam" id="PF00440">
    <property type="entry name" value="TetR_N"/>
    <property type="match status" value="1"/>
</dbReference>
<dbReference type="OrthoDB" id="329481at2"/>
<dbReference type="AlphaFoldDB" id="A0A5C5R4L4"/>
<evidence type="ECO:0000256" key="1">
    <source>
        <dbReference type="ARBA" id="ARBA00023015"/>
    </source>
</evidence>
<dbReference type="SUPFAM" id="SSF48498">
    <property type="entry name" value="Tetracyclin repressor-like, C-terminal domain"/>
    <property type="match status" value="1"/>
</dbReference>
<dbReference type="GO" id="GO:0045892">
    <property type="term" value="P:negative regulation of DNA-templated transcription"/>
    <property type="evidence" value="ECO:0007669"/>
    <property type="project" value="InterPro"/>
</dbReference>
<evidence type="ECO:0000256" key="2">
    <source>
        <dbReference type="ARBA" id="ARBA00023125"/>
    </source>
</evidence>
<dbReference type="GO" id="GO:0003700">
    <property type="term" value="F:DNA-binding transcription factor activity"/>
    <property type="evidence" value="ECO:0007669"/>
    <property type="project" value="TreeGrafter"/>
</dbReference>
<dbReference type="Pfam" id="PF02909">
    <property type="entry name" value="TetR_C_1"/>
    <property type="match status" value="1"/>
</dbReference>
<organism evidence="6 7">
    <name type="scientific">Tsukamurella asaccharolytica</name>
    <dbReference type="NCBI Taxonomy" id="2592067"/>
    <lineage>
        <taxon>Bacteria</taxon>
        <taxon>Bacillati</taxon>
        <taxon>Actinomycetota</taxon>
        <taxon>Actinomycetes</taxon>
        <taxon>Mycobacteriales</taxon>
        <taxon>Tsukamurellaceae</taxon>
        <taxon>Tsukamurella</taxon>
    </lineage>
</organism>
<dbReference type="GO" id="GO:0000976">
    <property type="term" value="F:transcription cis-regulatory region binding"/>
    <property type="evidence" value="ECO:0007669"/>
    <property type="project" value="TreeGrafter"/>
</dbReference>
<reference evidence="6 7" key="1">
    <citation type="submission" date="2019-06" db="EMBL/GenBank/DDBJ databases">
        <title>Tsukamurella conjunctivitidis sp. nov., Tsukamurella assacharolytica sp. nov. and Tsukamurella sputae sp. nov. isolated from patients with conjunctivitis, bacteraemia (lymphoma) and respiratory infection (sputum) in Hong Kong.</title>
        <authorList>
            <person name="Teng J.L.L."/>
            <person name="Lee H.H."/>
            <person name="Fong J.Y.H."/>
            <person name="Fok K.M.N."/>
            <person name="Lau S.K.P."/>
            <person name="Woo P.C.Y."/>
        </authorList>
    </citation>
    <scope>NUCLEOTIDE SEQUENCE [LARGE SCALE GENOMIC DNA]</scope>
    <source>
        <strain evidence="6 7">HKU71</strain>
    </source>
</reference>
<protein>
    <submittedName>
        <fullName evidence="6">TetR/AcrR family transcriptional regulator</fullName>
    </submittedName>
</protein>
<dbReference type="PROSITE" id="PS50977">
    <property type="entry name" value="HTH_TETR_2"/>
    <property type="match status" value="1"/>
</dbReference>
<name>A0A5C5R4L4_9ACTN</name>
<evidence type="ECO:0000313" key="7">
    <source>
        <dbReference type="Proteomes" id="UP000317291"/>
    </source>
</evidence>
<gene>
    <name evidence="6" type="ORF">FK529_19140</name>
</gene>
<dbReference type="Proteomes" id="UP000317291">
    <property type="component" value="Unassembled WGS sequence"/>
</dbReference>
<evidence type="ECO:0000256" key="3">
    <source>
        <dbReference type="ARBA" id="ARBA00023163"/>
    </source>
</evidence>
<evidence type="ECO:0000259" key="5">
    <source>
        <dbReference type="PROSITE" id="PS50977"/>
    </source>
</evidence>
<evidence type="ECO:0000256" key="4">
    <source>
        <dbReference type="PROSITE-ProRule" id="PRU00335"/>
    </source>
</evidence>
<proteinExistence type="predicted"/>
<dbReference type="RefSeq" id="WP_146564164.1">
    <property type="nucleotide sequence ID" value="NZ_VIGW01000020.1"/>
</dbReference>
<dbReference type="InterPro" id="IPR004111">
    <property type="entry name" value="Repressor_TetR_C"/>
</dbReference>
<comment type="caution">
    <text evidence="6">The sequence shown here is derived from an EMBL/GenBank/DDBJ whole genome shotgun (WGS) entry which is preliminary data.</text>
</comment>
<keyword evidence="7" id="KW-1185">Reference proteome</keyword>
<dbReference type="Gene3D" id="1.10.10.60">
    <property type="entry name" value="Homeodomain-like"/>
    <property type="match status" value="1"/>
</dbReference>
<keyword evidence="1" id="KW-0805">Transcription regulation</keyword>
<accession>A0A5C5R4L4</accession>
<keyword evidence="3" id="KW-0804">Transcription</keyword>
<dbReference type="InterPro" id="IPR050109">
    <property type="entry name" value="HTH-type_TetR-like_transc_reg"/>
</dbReference>
<feature type="DNA-binding region" description="H-T-H motif" evidence="4">
    <location>
        <begin position="30"/>
        <end position="49"/>
    </location>
</feature>
<dbReference type="PANTHER" id="PTHR30055">
    <property type="entry name" value="HTH-TYPE TRANSCRIPTIONAL REGULATOR RUTR"/>
    <property type="match status" value="1"/>
</dbReference>
<evidence type="ECO:0000313" key="6">
    <source>
        <dbReference type="EMBL" id="TWS17728.1"/>
    </source>
</evidence>
<dbReference type="PANTHER" id="PTHR30055:SF151">
    <property type="entry name" value="TRANSCRIPTIONAL REGULATORY PROTEIN"/>
    <property type="match status" value="1"/>
</dbReference>
<dbReference type="EMBL" id="VIGW01000020">
    <property type="protein sequence ID" value="TWS17728.1"/>
    <property type="molecule type" value="Genomic_DNA"/>
</dbReference>
<dbReference type="Gene3D" id="1.10.357.10">
    <property type="entry name" value="Tetracycline Repressor, domain 2"/>
    <property type="match status" value="1"/>
</dbReference>